<dbReference type="PANTHER" id="PTHR31756">
    <property type="entry name" value="PYRUVATE, PHOSPHATE DIKINASE REGULATORY PROTEIN 1, CHLOROPLASTIC"/>
    <property type="match status" value="1"/>
</dbReference>
<dbReference type="InterPro" id="IPR005177">
    <property type="entry name" value="Kinase-pyrophosphorylase"/>
</dbReference>
<evidence type="ECO:0000256" key="4">
    <source>
        <dbReference type="ARBA" id="ARBA00022777"/>
    </source>
</evidence>
<gene>
    <name evidence="6" type="ORF">K8U80_06440</name>
</gene>
<organism evidence="6 7">
    <name type="scientific">Collinsella ihumii</name>
    <dbReference type="NCBI Taxonomy" id="1720204"/>
    <lineage>
        <taxon>Bacteria</taxon>
        <taxon>Bacillati</taxon>
        <taxon>Actinomycetota</taxon>
        <taxon>Coriobacteriia</taxon>
        <taxon>Coriobacteriales</taxon>
        <taxon>Coriobacteriaceae</taxon>
        <taxon>Collinsella</taxon>
    </lineage>
</organism>
<dbReference type="GO" id="GO:0043531">
    <property type="term" value="F:ADP binding"/>
    <property type="evidence" value="ECO:0007669"/>
    <property type="project" value="UniProtKB-UniRule"/>
</dbReference>
<reference evidence="6" key="1">
    <citation type="journal article" date="2021" name="PeerJ">
        <title>Extensive microbial diversity within the chicken gut microbiome revealed by metagenomics and culture.</title>
        <authorList>
            <person name="Gilroy R."/>
            <person name="Ravi A."/>
            <person name="Getino M."/>
            <person name="Pursley I."/>
            <person name="Horton D.L."/>
            <person name="Alikhan N.F."/>
            <person name="Baker D."/>
            <person name="Gharbi K."/>
            <person name="Hall N."/>
            <person name="Watson M."/>
            <person name="Adriaenssens E.M."/>
            <person name="Foster-Nyarko E."/>
            <person name="Jarju S."/>
            <person name="Secka A."/>
            <person name="Antonio M."/>
            <person name="Oren A."/>
            <person name="Chaudhuri R.R."/>
            <person name="La Ragione R."/>
            <person name="Hildebrand F."/>
            <person name="Pallen M.J."/>
        </authorList>
    </citation>
    <scope>NUCLEOTIDE SEQUENCE</scope>
    <source>
        <strain evidence="6">ChiGjej2B2-7701</strain>
    </source>
</reference>
<dbReference type="Proteomes" id="UP000746751">
    <property type="component" value="Unassembled WGS sequence"/>
</dbReference>
<dbReference type="EMBL" id="DYVF01000042">
    <property type="protein sequence ID" value="HJG31018.1"/>
    <property type="molecule type" value="Genomic_DNA"/>
</dbReference>
<comment type="similarity">
    <text evidence="5">Belongs to the pyruvate, phosphate/water dikinase regulatory protein family. PDRP subfamily.</text>
</comment>
<keyword evidence="4 5" id="KW-0418">Kinase</keyword>
<evidence type="ECO:0000313" key="7">
    <source>
        <dbReference type="Proteomes" id="UP000746751"/>
    </source>
</evidence>
<accession>A0A921LT88</accession>
<protein>
    <recommendedName>
        <fullName evidence="5">Putative pyruvate, phosphate dikinase regulatory protein</fullName>
        <shortName evidence="5">PPDK regulatory protein</shortName>
        <ecNumber evidence="5">2.7.11.32</ecNumber>
        <ecNumber evidence="5">2.7.4.27</ecNumber>
    </recommendedName>
</protein>
<keyword evidence="2 5" id="KW-0808">Transferase</keyword>
<comment type="caution">
    <text evidence="6">The sequence shown here is derived from an EMBL/GenBank/DDBJ whole genome shotgun (WGS) entry which is preliminary data.</text>
</comment>
<evidence type="ECO:0000256" key="2">
    <source>
        <dbReference type="ARBA" id="ARBA00022679"/>
    </source>
</evidence>
<dbReference type="AlphaFoldDB" id="A0A921LT88"/>
<dbReference type="PANTHER" id="PTHR31756:SF3">
    <property type="entry name" value="PYRUVATE, PHOSPHATE DIKINASE REGULATORY PROTEIN 1, CHLOROPLASTIC"/>
    <property type="match status" value="1"/>
</dbReference>
<evidence type="ECO:0000256" key="5">
    <source>
        <dbReference type="HAMAP-Rule" id="MF_00921"/>
    </source>
</evidence>
<dbReference type="Pfam" id="PF03618">
    <property type="entry name" value="Kinase-PPPase"/>
    <property type="match status" value="1"/>
</dbReference>
<dbReference type="EC" id="2.7.11.32" evidence="5"/>
<name>A0A921LT88_9ACTN</name>
<feature type="binding site" evidence="5">
    <location>
        <begin position="156"/>
        <end position="163"/>
    </location>
    <ligand>
        <name>ADP</name>
        <dbReference type="ChEBI" id="CHEBI:456216"/>
    </ligand>
</feature>
<dbReference type="GO" id="GO:0016776">
    <property type="term" value="F:phosphotransferase activity, phosphate group as acceptor"/>
    <property type="evidence" value="ECO:0007669"/>
    <property type="project" value="UniProtKB-UniRule"/>
</dbReference>
<comment type="catalytic activity">
    <reaction evidence="5">
        <text>N(tele)-phospho-L-histidyl/O-phospho-L-threonyl-[pyruvate, phosphate dikinase] + phosphate + H(+) = N(tele)-phospho-L-histidyl/L-threonyl-[pyruvate, phosphate dikinase] + diphosphate</text>
        <dbReference type="Rhea" id="RHEA:43696"/>
        <dbReference type="Rhea" id="RHEA-COMP:10650"/>
        <dbReference type="Rhea" id="RHEA-COMP:10651"/>
        <dbReference type="ChEBI" id="CHEBI:15378"/>
        <dbReference type="ChEBI" id="CHEBI:30013"/>
        <dbReference type="ChEBI" id="CHEBI:33019"/>
        <dbReference type="ChEBI" id="CHEBI:43474"/>
        <dbReference type="ChEBI" id="CHEBI:61977"/>
        <dbReference type="ChEBI" id="CHEBI:83586"/>
        <dbReference type="EC" id="2.7.4.27"/>
    </reaction>
</comment>
<dbReference type="GO" id="GO:0004674">
    <property type="term" value="F:protein serine/threonine kinase activity"/>
    <property type="evidence" value="ECO:0007669"/>
    <property type="project" value="UniProtKB-UniRule"/>
</dbReference>
<dbReference type="HAMAP" id="MF_00921">
    <property type="entry name" value="PDRP"/>
    <property type="match status" value="1"/>
</dbReference>
<reference evidence="6" key="2">
    <citation type="submission" date="2021-09" db="EMBL/GenBank/DDBJ databases">
        <authorList>
            <person name="Gilroy R."/>
        </authorList>
    </citation>
    <scope>NUCLEOTIDE SEQUENCE</scope>
    <source>
        <strain evidence="6">ChiGjej2B2-7701</strain>
    </source>
</reference>
<comment type="catalytic activity">
    <reaction evidence="5">
        <text>N(tele)-phospho-L-histidyl/L-threonyl-[pyruvate, phosphate dikinase] + ADP = N(tele)-phospho-L-histidyl/O-phospho-L-threonyl-[pyruvate, phosphate dikinase] + AMP + H(+)</text>
        <dbReference type="Rhea" id="RHEA:43692"/>
        <dbReference type="Rhea" id="RHEA-COMP:10650"/>
        <dbReference type="Rhea" id="RHEA-COMP:10651"/>
        <dbReference type="ChEBI" id="CHEBI:15378"/>
        <dbReference type="ChEBI" id="CHEBI:30013"/>
        <dbReference type="ChEBI" id="CHEBI:61977"/>
        <dbReference type="ChEBI" id="CHEBI:83586"/>
        <dbReference type="ChEBI" id="CHEBI:456215"/>
        <dbReference type="ChEBI" id="CHEBI:456216"/>
        <dbReference type="EC" id="2.7.11.32"/>
    </reaction>
</comment>
<dbReference type="EC" id="2.7.4.27" evidence="5"/>
<proteinExistence type="inferred from homology"/>
<sequence length="286" mass="31266">MNHEQTKQVTVHVISDSLGDTACEVVLAAAGQFPEGSIRIARLPKVSDIGQVERYLAPCIASGEPLAVFYTIADESLRENLTFTLQHLGVPAVDLMGPALVTLSSLLGIAPAGTPGTIHRTDERYFHRIEAMEYFVEHDDGRGADDIADADIVLLGVSRTSKTPLSMYLAFQGYKVANIPLAHGMEPPASIFEVDPMRLFGLLSTTDVIASIRDRRLGDDMTRAVASSYADPEAITRELEEAHALMKRLGCFVVRTDRKAIEESAAEIIGHLEAIQEARRKRAARR</sequence>
<comment type="function">
    <text evidence="5">Bifunctional serine/threonine kinase and phosphorylase involved in the regulation of the pyruvate, phosphate dikinase (PPDK) by catalyzing its phosphorylation/dephosphorylation.</text>
</comment>
<dbReference type="GO" id="GO:0005524">
    <property type="term" value="F:ATP binding"/>
    <property type="evidence" value="ECO:0007669"/>
    <property type="project" value="InterPro"/>
</dbReference>
<keyword evidence="1 5" id="KW-0723">Serine/threonine-protein kinase</keyword>
<dbReference type="NCBIfam" id="NF003742">
    <property type="entry name" value="PRK05339.1"/>
    <property type="match status" value="1"/>
</dbReference>
<evidence type="ECO:0000313" key="6">
    <source>
        <dbReference type="EMBL" id="HJG31018.1"/>
    </source>
</evidence>
<dbReference type="InterPro" id="IPR026565">
    <property type="entry name" value="PPDK_reg"/>
</dbReference>
<evidence type="ECO:0000256" key="1">
    <source>
        <dbReference type="ARBA" id="ARBA00022527"/>
    </source>
</evidence>
<keyword evidence="3 5" id="KW-0547">Nucleotide-binding</keyword>
<evidence type="ECO:0000256" key="3">
    <source>
        <dbReference type="ARBA" id="ARBA00022741"/>
    </source>
</evidence>